<protein>
    <submittedName>
        <fullName evidence="11">Substrate-binding domain-containing protein</fullName>
    </submittedName>
</protein>
<keyword evidence="6 9" id="KW-0732">Signal</keyword>
<evidence type="ECO:0000256" key="7">
    <source>
        <dbReference type="ARBA" id="ARBA00023139"/>
    </source>
</evidence>
<comment type="subcellular location">
    <subcellularLocation>
        <location evidence="2">Cell membrane</location>
        <topology evidence="2">Lipid-anchor</topology>
    </subcellularLocation>
</comment>
<dbReference type="Gene3D" id="3.40.190.10">
    <property type="entry name" value="Periplasmic binding protein-like II"/>
    <property type="match status" value="2"/>
</dbReference>
<comment type="caution">
    <text evidence="11">The sequence shown here is derived from an EMBL/GenBank/DDBJ whole genome shotgun (WGS) entry which is preliminary data.</text>
</comment>
<organism evidence="11 12">
    <name type="scientific">Paenibacillus oceani</name>
    <dbReference type="NCBI Taxonomy" id="2772510"/>
    <lineage>
        <taxon>Bacteria</taxon>
        <taxon>Bacillati</taxon>
        <taxon>Bacillota</taxon>
        <taxon>Bacilli</taxon>
        <taxon>Bacillales</taxon>
        <taxon>Paenibacillaceae</taxon>
        <taxon>Paenibacillus</taxon>
    </lineage>
</organism>
<sequence length="271" mass="29195">MKVFRMLAVIALVLSMTPALAQSEGAEATRYIQVRAASSMLALLRTSAESYMERHPDIAISVTGSQSGSYRGIKSIIEGTSDIGGSSSEPDEVHIQLMEKKGVKVVGDIVQNDAVVPIIHAGNPVTGLTLKQLKQIYTGEIRNWSEVGGKDMPIHVVSQLGNTGAYETWSKIVLEGTAMVTKNAAFLDTVSAVKSAETNEGTIAYSGFTNITGNQSVKKVVVDGIEANERTIRDSTFQIKRSLALYTLEGAPQEVQDFVKYVQTQANQSKP</sequence>
<evidence type="ECO:0000256" key="5">
    <source>
        <dbReference type="ARBA" id="ARBA00022592"/>
    </source>
</evidence>
<dbReference type="InterPro" id="IPR024370">
    <property type="entry name" value="PBP_domain"/>
</dbReference>
<dbReference type="Pfam" id="PF12849">
    <property type="entry name" value="PBP_like_2"/>
    <property type="match status" value="1"/>
</dbReference>
<comment type="subunit">
    <text evidence="4">The complex is composed of two ATP-binding proteins (PstB), two transmembrane proteins (PstC and PstA) and a solute-binding protein (PstS).</text>
</comment>
<evidence type="ECO:0000313" key="12">
    <source>
        <dbReference type="Proteomes" id="UP000639396"/>
    </source>
</evidence>
<dbReference type="PANTHER" id="PTHR30570">
    <property type="entry name" value="PERIPLASMIC PHOSPHATE BINDING COMPONENT OF PHOSPHATE ABC TRANSPORTER"/>
    <property type="match status" value="1"/>
</dbReference>
<comment type="similarity">
    <text evidence="3">Belongs to the PstS family.</text>
</comment>
<dbReference type="Proteomes" id="UP000639396">
    <property type="component" value="Unassembled WGS sequence"/>
</dbReference>
<evidence type="ECO:0000256" key="3">
    <source>
        <dbReference type="ARBA" id="ARBA00008725"/>
    </source>
</evidence>
<dbReference type="GO" id="GO:0005886">
    <property type="term" value="C:plasma membrane"/>
    <property type="evidence" value="ECO:0007669"/>
    <property type="project" value="UniProtKB-SubCell"/>
</dbReference>
<accession>A0A927CF27</accession>
<feature type="chain" id="PRO_5036818114" evidence="9">
    <location>
        <begin position="22"/>
        <end position="271"/>
    </location>
</feature>
<proteinExistence type="inferred from homology"/>
<keyword evidence="5" id="KW-0813">Transport</keyword>
<evidence type="ECO:0000256" key="1">
    <source>
        <dbReference type="ARBA" id="ARBA00002841"/>
    </source>
</evidence>
<keyword evidence="12" id="KW-1185">Reference proteome</keyword>
<name>A0A927CF27_9BACL</name>
<evidence type="ECO:0000256" key="4">
    <source>
        <dbReference type="ARBA" id="ARBA00011529"/>
    </source>
</evidence>
<dbReference type="SUPFAM" id="SSF53850">
    <property type="entry name" value="Periplasmic binding protein-like II"/>
    <property type="match status" value="1"/>
</dbReference>
<dbReference type="InterPro" id="IPR050811">
    <property type="entry name" value="Phosphate_ABC_transporter"/>
</dbReference>
<dbReference type="RefSeq" id="WP_190930237.1">
    <property type="nucleotide sequence ID" value="NZ_JACXJA010000031.1"/>
</dbReference>
<feature type="signal peptide" evidence="9">
    <location>
        <begin position="1"/>
        <end position="21"/>
    </location>
</feature>
<evidence type="ECO:0000256" key="2">
    <source>
        <dbReference type="ARBA" id="ARBA00004193"/>
    </source>
</evidence>
<comment type="function">
    <text evidence="1">Part of the ABC transporter complex PstSACB involved in phosphate import.</text>
</comment>
<evidence type="ECO:0000259" key="10">
    <source>
        <dbReference type="Pfam" id="PF12849"/>
    </source>
</evidence>
<dbReference type="EMBL" id="JACXJA010000031">
    <property type="protein sequence ID" value="MBD2864610.1"/>
    <property type="molecule type" value="Genomic_DNA"/>
</dbReference>
<keyword evidence="7" id="KW-0564">Palmitate</keyword>
<evidence type="ECO:0000256" key="8">
    <source>
        <dbReference type="ARBA" id="ARBA00023288"/>
    </source>
</evidence>
<dbReference type="GO" id="GO:0006817">
    <property type="term" value="P:phosphate ion transport"/>
    <property type="evidence" value="ECO:0007669"/>
    <property type="project" value="UniProtKB-KW"/>
</dbReference>
<evidence type="ECO:0000256" key="6">
    <source>
        <dbReference type="ARBA" id="ARBA00022729"/>
    </source>
</evidence>
<keyword evidence="5" id="KW-0592">Phosphate transport</keyword>
<feature type="domain" description="PBP" evidence="10">
    <location>
        <begin position="26"/>
        <end position="262"/>
    </location>
</feature>
<evidence type="ECO:0000313" key="11">
    <source>
        <dbReference type="EMBL" id="MBD2864610.1"/>
    </source>
</evidence>
<evidence type="ECO:0000256" key="9">
    <source>
        <dbReference type="SAM" id="SignalP"/>
    </source>
</evidence>
<reference evidence="11" key="1">
    <citation type="submission" date="2020-09" db="EMBL/GenBank/DDBJ databases">
        <title>A novel bacterium of genus Paenibacillus, isolated from South China Sea.</title>
        <authorList>
            <person name="Huang H."/>
            <person name="Mo K."/>
            <person name="Hu Y."/>
        </authorList>
    </citation>
    <scope>NUCLEOTIDE SEQUENCE</scope>
    <source>
        <strain evidence="11">IB182363</strain>
    </source>
</reference>
<keyword evidence="8" id="KW-0449">Lipoprotein</keyword>
<gene>
    <name evidence="11" type="ORF">IDH45_21710</name>
</gene>
<dbReference type="AlphaFoldDB" id="A0A927CF27"/>
<dbReference type="PANTHER" id="PTHR30570:SF1">
    <property type="entry name" value="PHOSPHATE-BINDING PROTEIN PSTS"/>
    <property type="match status" value="1"/>
</dbReference>